<reference evidence="2" key="1">
    <citation type="submission" date="2021-01" db="UniProtKB">
        <authorList>
            <consortium name="EnsemblMetazoa"/>
        </authorList>
    </citation>
    <scope>IDENTIFICATION</scope>
</reference>
<feature type="transmembrane region" description="Helical" evidence="1">
    <location>
        <begin position="151"/>
        <end position="173"/>
    </location>
</feature>
<sequence>MELMKGRIFLAQTVIFSLSALLFCIAYGAGIWWSMELRGLSVSMTLWRICSSYGDNEACSTLSNNYMEEVILTTRACGGIVVLMYVVLIILIAIWWFKQRRSAGDADDHFLYARTLLFLFLVLFLLITVTHSENCPPKYMFGHQKMPSSVAYGWVLSLIALIMVSVPFVCHAFDSTMLYRSNLDKR</sequence>
<proteinExistence type="predicted"/>
<dbReference type="EnsemblMetazoa" id="CLYHEMT012799.1">
    <property type="protein sequence ID" value="CLYHEMP012799.1"/>
    <property type="gene ID" value="CLYHEMG012799"/>
</dbReference>
<dbReference type="AlphaFoldDB" id="A0A7M6DIZ0"/>
<evidence type="ECO:0000256" key="1">
    <source>
        <dbReference type="SAM" id="Phobius"/>
    </source>
</evidence>
<keyword evidence="3" id="KW-1185">Reference proteome</keyword>
<name>A0A7M6DIZ0_9CNID</name>
<accession>A0A7M6DIZ0</accession>
<dbReference type="GeneID" id="136824644"/>
<dbReference type="Proteomes" id="UP000594262">
    <property type="component" value="Unplaced"/>
</dbReference>
<keyword evidence="1" id="KW-0812">Transmembrane</keyword>
<feature type="transmembrane region" description="Helical" evidence="1">
    <location>
        <begin position="72"/>
        <end position="97"/>
    </location>
</feature>
<feature type="transmembrane region" description="Helical" evidence="1">
    <location>
        <begin position="109"/>
        <end position="131"/>
    </location>
</feature>
<evidence type="ECO:0000313" key="2">
    <source>
        <dbReference type="EnsemblMetazoa" id="CLYHEMP012799.1"/>
    </source>
</evidence>
<organism evidence="2 3">
    <name type="scientific">Clytia hemisphaerica</name>
    <dbReference type="NCBI Taxonomy" id="252671"/>
    <lineage>
        <taxon>Eukaryota</taxon>
        <taxon>Metazoa</taxon>
        <taxon>Cnidaria</taxon>
        <taxon>Hydrozoa</taxon>
        <taxon>Hydroidolina</taxon>
        <taxon>Leptothecata</taxon>
        <taxon>Obeliida</taxon>
        <taxon>Clytiidae</taxon>
        <taxon>Clytia</taxon>
    </lineage>
</organism>
<dbReference type="RefSeq" id="XP_066936735.1">
    <property type="nucleotide sequence ID" value="XM_067080634.1"/>
</dbReference>
<evidence type="ECO:0000313" key="3">
    <source>
        <dbReference type="Proteomes" id="UP000594262"/>
    </source>
</evidence>
<keyword evidence="1" id="KW-1133">Transmembrane helix</keyword>
<keyword evidence="1" id="KW-0472">Membrane</keyword>
<protein>
    <submittedName>
        <fullName evidence="2">Uncharacterized protein</fullName>
    </submittedName>
</protein>